<dbReference type="Gene3D" id="3.40.50.800">
    <property type="entry name" value="Anticodon-binding domain"/>
    <property type="match status" value="1"/>
</dbReference>
<keyword evidence="1" id="KW-0963">Cytoplasm</keyword>
<evidence type="ECO:0000259" key="4">
    <source>
        <dbReference type="Pfam" id="PF03129"/>
    </source>
</evidence>
<keyword evidence="3" id="KW-0030">Aminoacyl-tRNA synthetase</keyword>
<sequence>EMKAVEIARSLRKQDFKAQYDVDQKKLKQQFRKADRVHAKFVITLGAKELENGVLNIKRLADGKTLDLSLEDLNDMKSVM</sequence>
<evidence type="ECO:0000256" key="1">
    <source>
        <dbReference type="ARBA" id="ARBA00022490"/>
    </source>
</evidence>
<feature type="non-terminal residue" evidence="5">
    <location>
        <position position="80"/>
    </location>
</feature>
<feature type="non-terminal residue" evidence="5">
    <location>
        <position position="1"/>
    </location>
</feature>
<organism evidence="5 6">
    <name type="scientific">Gardnerella vaginalis</name>
    <dbReference type="NCBI Taxonomy" id="2702"/>
    <lineage>
        <taxon>Bacteria</taxon>
        <taxon>Bacillati</taxon>
        <taxon>Actinomycetota</taxon>
        <taxon>Actinomycetes</taxon>
        <taxon>Bifidobacteriales</taxon>
        <taxon>Bifidobacteriaceae</taxon>
        <taxon>Gardnerella</taxon>
    </lineage>
</organism>
<dbReference type="InterPro" id="IPR036621">
    <property type="entry name" value="Anticodon-bd_dom_sf"/>
</dbReference>
<evidence type="ECO:0000313" key="6">
    <source>
        <dbReference type="Proteomes" id="UP001237784"/>
    </source>
</evidence>
<dbReference type="Proteomes" id="UP001237784">
    <property type="component" value="Unassembled WGS sequence"/>
</dbReference>
<keyword evidence="2" id="KW-0547">Nucleotide-binding</keyword>
<gene>
    <name evidence="5" type="ORF">QP372_08065</name>
</gene>
<dbReference type="AlphaFoldDB" id="A0AAW6Y956"/>
<dbReference type="EMBL" id="JASOME010000261">
    <property type="protein sequence ID" value="MDK7064450.1"/>
    <property type="molecule type" value="Genomic_DNA"/>
</dbReference>
<dbReference type="InterPro" id="IPR004154">
    <property type="entry name" value="Anticodon-bd"/>
</dbReference>
<evidence type="ECO:0000256" key="3">
    <source>
        <dbReference type="ARBA" id="ARBA00023146"/>
    </source>
</evidence>
<feature type="domain" description="Anticodon-binding" evidence="4">
    <location>
        <begin position="3"/>
        <end position="74"/>
    </location>
</feature>
<evidence type="ECO:0000313" key="5">
    <source>
        <dbReference type="EMBL" id="MDK7064450.1"/>
    </source>
</evidence>
<dbReference type="GO" id="GO:0004812">
    <property type="term" value="F:aminoacyl-tRNA ligase activity"/>
    <property type="evidence" value="ECO:0007669"/>
    <property type="project" value="UniProtKB-KW"/>
</dbReference>
<protein>
    <submittedName>
        <fullName evidence="5">His/Gly/Thr/Pro-type tRNA ligase C-terminal domain-containing protein</fullName>
    </submittedName>
</protein>
<reference evidence="5" key="1">
    <citation type="submission" date="2023-05" db="EMBL/GenBank/DDBJ databases">
        <title>Cataloging the Phylogenetic Diversity of Human Bladder Bacteria.</title>
        <authorList>
            <person name="Du J."/>
        </authorList>
    </citation>
    <scope>NUCLEOTIDE SEQUENCE</scope>
    <source>
        <strain evidence="5">UMB6789</strain>
    </source>
</reference>
<dbReference type="GO" id="GO:0005524">
    <property type="term" value="F:ATP binding"/>
    <property type="evidence" value="ECO:0007669"/>
    <property type="project" value="UniProtKB-KW"/>
</dbReference>
<proteinExistence type="predicted"/>
<keyword evidence="2" id="KW-0067">ATP-binding</keyword>
<dbReference type="GO" id="GO:0006418">
    <property type="term" value="P:tRNA aminoacylation for protein translation"/>
    <property type="evidence" value="ECO:0007669"/>
    <property type="project" value="UniProtKB-ARBA"/>
</dbReference>
<accession>A0AAW6Y956</accession>
<evidence type="ECO:0000256" key="2">
    <source>
        <dbReference type="ARBA" id="ARBA00022840"/>
    </source>
</evidence>
<comment type="caution">
    <text evidence="5">The sequence shown here is derived from an EMBL/GenBank/DDBJ whole genome shotgun (WGS) entry which is preliminary data.</text>
</comment>
<keyword evidence="5" id="KW-0436">Ligase</keyword>
<name>A0AAW6Y956_GARVA</name>
<dbReference type="SUPFAM" id="SSF52954">
    <property type="entry name" value="Class II aaRS ABD-related"/>
    <property type="match status" value="1"/>
</dbReference>
<dbReference type="Pfam" id="PF03129">
    <property type="entry name" value="HGTP_anticodon"/>
    <property type="match status" value="1"/>
</dbReference>